<accession>A0A0B1ZL69</accession>
<reference evidence="4 5" key="1">
    <citation type="submission" date="2014-10" db="EMBL/GenBank/DDBJ databases">
        <title>Genome sequence of Novosphingobium malaysiense MUSC 273(T).</title>
        <authorList>
            <person name="Lee L.-H."/>
        </authorList>
    </citation>
    <scope>NUCLEOTIDE SEQUENCE [LARGE SCALE GENOMIC DNA]</scope>
    <source>
        <strain evidence="4 5">MUSC 273</strain>
    </source>
</reference>
<feature type="transmembrane region" description="Helical" evidence="2">
    <location>
        <begin position="265"/>
        <end position="286"/>
    </location>
</feature>
<dbReference type="Gene3D" id="3.40.50.10140">
    <property type="entry name" value="Toll/interleukin-1 receptor homology (TIR) domain"/>
    <property type="match status" value="1"/>
</dbReference>
<keyword evidence="2" id="KW-0812">Transmembrane</keyword>
<dbReference type="Pfam" id="PF13676">
    <property type="entry name" value="TIR_2"/>
    <property type="match status" value="1"/>
</dbReference>
<dbReference type="SMART" id="SM00255">
    <property type="entry name" value="TIR"/>
    <property type="match status" value="1"/>
</dbReference>
<dbReference type="RefSeq" id="WP_039287463.1">
    <property type="nucleotide sequence ID" value="NZ_JTDI01000006.1"/>
</dbReference>
<dbReference type="OrthoDB" id="105971at2"/>
<keyword evidence="2" id="KW-0472">Membrane</keyword>
<dbReference type="AlphaFoldDB" id="A0A0B1ZL69"/>
<keyword evidence="1" id="KW-0175">Coiled coil</keyword>
<keyword evidence="2" id="KW-1133">Transmembrane helix</keyword>
<dbReference type="InterPro" id="IPR000157">
    <property type="entry name" value="TIR_dom"/>
</dbReference>
<sequence length="337" mass="36997">MADIFISYSRSDRDRCLAIRKALEDLKVSVWSDSGIGAGSSFDREIEREIEASRALLVLWSGQSVDSDWVRNEARTGKERSGLIAVQLEPCQLPLEFRSVQAEVLPEGAEGTANSTWLGILSRIGELVGRPGLADYARICSEGSLDDWKRWLAKHPEDPLAPDAIDGIAERAMPGMRQELASERTKRSALEAELAEHVEASKARSTEIATNARELVRLRGELDDARSGLSEAERELARFRRASGSNSGFDDGGLSGLGIVLGHRLALYLCGLLWFVAIWFCSGPLGQLINGRGTLTDVFWICFGIAALFVPAAIVTMKILRKRRALERESEGLAVQD</sequence>
<dbReference type="PROSITE" id="PS50104">
    <property type="entry name" value="TIR"/>
    <property type="match status" value="1"/>
</dbReference>
<evidence type="ECO:0000256" key="1">
    <source>
        <dbReference type="SAM" id="Coils"/>
    </source>
</evidence>
<evidence type="ECO:0000313" key="5">
    <source>
        <dbReference type="Proteomes" id="UP000031057"/>
    </source>
</evidence>
<dbReference type="InterPro" id="IPR035897">
    <property type="entry name" value="Toll_tir_struct_dom_sf"/>
</dbReference>
<dbReference type="Proteomes" id="UP000031057">
    <property type="component" value="Unassembled WGS sequence"/>
</dbReference>
<feature type="domain" description="TIR" evidence="3">
    <location>
        <begin position="1"/>
        <end position="155"/>
    </location>
</feature>
<name>A0A0B1ZL69_9SPHN</name>
<dbReference type="STRING" id="1348853.LK12_18685"/>
<evidence type="ECO:0000256" key="2">
    <source>
        <dbReference type="SAM" id="Phobius"/>
    </source>
</evidence>
<comment type="caution">
    <text evidence="4">The sequence shown here is derived from an EMBL/GenBank/DDBJ whole genome shotgun (WGS) entry which is preliminary data.</text>
</comment>
<evidence type="ECO:0000259" key="3">
    <source>
        <dbReference type="PROSITE" id="PS50104"/>
    </source>
</evidence>
<keyword evidence="5" id="KW-1185">Reference proteome</keyword>
<protein>
    <recommendedName>
        <fullName evidence="3">TIR domain-containing protein</fullName>
    </recommendedName>
</protein>
<feature type="coiled-coil region" evidence="1">
    <location>
        <begin position="180"/>
        <end position="242"/>
    </location>
</feature>
<dbReference type="SUPFAM" id="SSF52200">
    <property type="entry name" value="Toll/Interleukin receptor TIR domain"/>
    <property type="match status" value="1"/>
</dbReference>
<feature type="transmembrane region" description="Helical" evidence="2">
    <location>
        <begin position="298"/>
        <end position="320"/>
    </location>
</feature>
<dbReference type="EMBL" id="JTDI01000006">
    <property type="protein sequence ID" value="KHK89928.1"/>
    <property type="molecule type" value="Genomic_DNA"/>
</dbReference>
<organism evidence="4 5">
    <name type="scientific">Novosphingobium malaysiense</name>
    <dbReference type="NCBI Taxonomy" id="1348853"/>
    <lineage>
        <taxon>Bacteria</taxon>
        <taxon>Pseudomonadati</taxon>
        <taxon>Pseudomonadota</taxon>
        <taxon>Alphaproteobacteria</taxon>
        <taxon>Sphingomonadales</taxon>
        <taxon>Sphingomonadaceae</taxon>
        <taxon>Novosphingobium</taxon>
    </lineage>
</organism>
<evidence type="ECO:0000313" key="4">
    <source>
        <dbReference type="EMBL" id="KHK89928.1"/>
    </source>
</evidence>
<proteinExistence type="predicted"/>
<gene>
    <name evidence="4" type="ORF">LK12_18685</name>
</gene>
<dbReference type="GO" id="GO:0007165">
    <property type="term" value="P:signal transduction"/>
    <property type="evidence" value="ECO:0007669"/>
    <property type="project" value="InterPro"/>
</dbReference>